<name>A0ABW9HY67_9ACTN</name>
<reference evidence="2 3" key="1">
    <citation type="submission" date="2024-12" db="EMBL/GenBank/DDBJ databases">
        <title>Forecasting of Potato common scab and diversities of Pathogenic streptomyces spp. in china.</title>
        <authorList>
            <person name="Handique U."/>
            <person name="Wu J."/>
        </authorList>
    </citation>
    <scope>NUCLEOTIDE SEQUENCE [LARGE SCALE GENOMIC DNA]</scope>
    <source>
        <strain evidence="2 3">ZRIMU1530</strain>
    </source>
</reference>
<dbReference type="RefSeq" id="WP_409122619.1">
    <property type="nucleotide sequence ID" value="NZ_JBJVNI010000016.1"/>
</dbReference>
<evidence type="ECO:0000313" key="3">
    <source>
        <dbReference type="Proteomes" id="UP001631957"/>
    </source>
</evidence>
<dbReference type="Pfam" id="PF06897">
    <property type="entry name" value="DUF1269"/>
    <property type="match status" value="1"/>
</dbReference>
<evidence type="ECO:0000313" key="2">
    <source>
        <dbReference type="EMBL" id="MFM9612666.1"/>
    </source>
</evidence>
<organism evidence="2 3">
    <name type="scientific">Streptomyces niveiscabiei</name>
    <dbReference type="NCBI Taxonomy" id="164115"/>
    <lineage>
        <taxon>Bacteria</taxon>
        <taxon>Bacillati</taxon>
        <taxon>Actinomycetota</taxon>
        <taxon>Actinomycetes</taxon>
        <taxon>Kitasatosporales</taxon>
        <taxon>Streptomycetaceae</taxon>
        <taxon>Streptomyces</taxon>
    </lineage>
</organism>
<keyword evidence="3" id="KW-1185">Reference proteome</keyword>
<gene>
    <name evidence="2" type="ORF">ACKI18_28630</name>
</gene>
<accession>A0ABW9HY67</accession>
<feature type="region of interest" description="Disordered" evidence="1">
    <location>
        <begin position="162"/>
        <end position="192"/>
    </location>
</feature>
<sequence>MTDMIAVAYPTQDVARQALTELRTLQTEHTVQVVDAVLLTRDLDGEVTLHGRPHPAASGALGGAFWGSLIGLLLLQPLLGAAIGAAAGGVAGATAEDDDRTRFIKSLGERLAPGHAAVIAVIGEATADKALPRIARYGGEVLHTSLSQEDEDEIRHALHAQQPADRWPWDDGAKSTQATPQTTDVPPPAPARAAALGAAGGLAGGILLGSLLADDDSD</sequence>
<proteinExistence type="predicted"/>
<feature type="compositionally biased region" description="Polar residues" evidence="1">
    <location>
        <begin position="174"/>
        <end position="184"/>
    </location>
</feature>
<comment type="caution">
    <text evidence="2">The sequence shown here is derived from an EMBL/GenBank/DDBJ whole genome shotgun (WGS) entry which is preliminary data.</text>
</comment>
<dbReference type="Proteomes" id="UP001631957">
    <property type="component" value="Unassembled WGS sequence"/>
</dbReference>
<protein>
    <submittedName>
        <fullName evidence="2">DUF1269 domain-containing protein</fullName>
    </submittedName>
</protein>
<dbReference type="EMBL" id="JBJVNI010000016">
    <property type="protein sequence ID" value="MFM9612666.1"/>
    <property type="molecule type" value="Genomic_DNA"/>
</dbReference>
<dbReference type="InterPro" id="IPR009200">
    <property type="entry name" value="DUF1269_membrane"/>
</dbReference>
<evidence type="ECO:0000256" key="1">
    <source>
        <dbReference type="SAM" id="MobiDB-lite"/>
    </source>
</evidence>